<dbReference type="STRING" id="553469.SAMN04487947_4021"/>
<feature type="transmembrane region" description="Helical" evidence="2">
    <location>
        <begin position="65"/>
        <end position="82"/>
    </location>
</feature>
<dbReference type="OrthoDB" id="214277at2157"/>
<evidence type="ECO:0000256" key="2">
    <source>
        <dbReference type="SAM" id="Phobius"/>
    </source>
</evidence>
<dbReference type="RefSeq" id="WP_089811019.1">
    <property type="nucleotide sequence ID" value="NZ_FOYT01000006.1"/>
</dbReference>
<feature type="compositionally biased region" description="Polar residues" evidence="1">
    <location>
        <begin position="1"/>
        <end position="11"/>
    </location>
</feature>
<name>A0A1I6J493_9EURY</name>
<dbReference type="InterPro" id="IPR058288">
    <property type="entry name" value="DUF7982"/>
</dbReference>
<sequence length="302" mass="32461">MSFTDDQTTESFADGRTDSDVTESAPSDRTDVDDTQRRIEELRAENRRLREDYARGKQLQHRQTALGLMGVGLVGIAAGIAFPDARTVLLALGATGVFGAILTYFLSPERVMPATVGQSAYDAVGETGASVRDELGLADATVYAPVTASTSETRAPVRLFVPQTPDYELPSDEELRSTFVVPDDGRRRGVAFTPTAGRMLAEFERAASGGVSADPESLGNQLCDALVEQFELARAAEAEFDEERRRLSVGVTGVAYGDATGFDHPVTSFLGGGLAHGLDEAVTVERERVEDGEAEFVVSCRW</sequence>
<keyword evidence="2" id="KW-1133">Transmembrane helix</keyword>
<organism evidence="4 5">
    <name type="scientific">Halogeometricum rufum</name>
    <dbReference type="NCBI Taxonomy" id="553469"/>
    <lineage>
        <taxon>Archaea</taxon>
        <taxon>Methanobacteriati</taxon>
        <taxon>Methanobacteriota</taxon>
        <taxon>Stenosarchaea group</taxon>
        <taxon>Halobacteria</taxon>
        <taxon>Halobacteriales</taxon>
        <taxon>Haloferacaceae</taxon>
        <taxon>Halogeometricum</taxon>
    </lineage>
</organism>
<dbReference type="EMBL" id="FOYT01000006">
    <property type="protein sequence ID" value="SFR73759.1"/>
    <property type="molecule type" value="Genomic_DNA"/>
</dbReference>
<feature type="compositionally biased region" description="Basic and acidic residues" evidence="1">
    <location>
        <begin position="26"/>
        <end position="37"/>
    </location>
</feature>
<proteinExistence type="predicted"/>
<feature type="region of interest" description="Disordered" evidence="1">
    <location>
        <begin position="1"/>
        <end position="37"/>
    </location>
</feature>
<feature type="domain" description="DUF7982" evidence="3">
    <location>
        <begin position="34"/>
        <end position="302"/>
    </location>
</feature>
<dbReference type="AlphaFoldDB" id="A0A1I6J493"/>
<evidence type="ECO:0000313" key="5">
    <source>
        <dbReference type="Proteomes" id="UP000198531"/>
    </source>
</evidence>
<evidence type="ECO:0000259" key="3">
    <source>
        <dbReference type="Pfam" id="PF25939"/>
    </source>
</evidence>
<gene>
    <name evidence="4" type="ORF">SAMN04487947_4021</name>
</gene>
<reference evidence="5" key="1">
    <citation type="submission" date="2016-10" db="EMBL/GenBank/DDBJ databases">
        <authorList>
            <person name="Varghese N."/>
            <person name="Submissions S."/>
        </authorList>
    </citation>
    <scope>NUCLEOTIDE SEQUENCE [LARGE SCALE GENOMIC DNA]</scope>
    <source>
        <strain evidence="5">CGMCC 1.7736</strain>
    </source>
</reference>
<evidence type="ECO:0000256" key="1">
    <source>
        <dbReference type="SAM" id="MobiDB-lite"/>
    </source>
</evidence>
<dbReference type="Proteomes" id="UP000198531">
    <property type="component" value="Unassembled WGS sequence"/>
</dbReference>
<feature type="transmembrane region" description="Helical" evidence="2">
    <location>
        <begin position="88"/>
        <end position="106"/>
    </location>
</feature>
<accession>A0A1I6J493</accession>
<keyword evidence="5" id="KW-1185">Reference proteome</keyword>
<evidence type="ECO:0000313" key="4">
    <source>
        <dbReference type="EMBL" id="SFR73759.1"/>
    </source>
</evidence>
<keyword evidence="2" id="KW-0812">Transmembrane</keyword>
<protein>
    <recommendedName>
        <fullName evidence="3">DUF7982 domain-containing protein</fullName>
    </recommendedName>
</protein>
<keyword evidence="2" id="KW-0472">Membrane</keyword>
<dbReference type="Pfam" id="PF25939">
    <property type="entry name" value="DUF7982"/>
    <property type="match status" value="1"/>
</dbReference>